<evidence type="ECO:0000256" key="1">
    <source>
        <dbReference type="ARBA" id="ARBA00006405"/>
    </source>
</evidence>
<gene>
    <name evidence="6" type="primary">106056287</name>
    <name evidence="9" type="synonym">LOC106056287</name>
</gene>
<dbReference type="VEuPathDB" id="VectorBase:BGLB038605"/>
<dbReference type="EnsemblMetazoa" id="BGLB038605-RA">
    <property type="protein sequence ID" value="BGLB038605-PA"/>
    <property type="gene ID" value="BGLB038605"/>
</dbReference>
<keyword evidence="8" id="KW-1185">Reference proteome</keyword>
<proteinExistence type="inferred from homology"/>
<reference evidence="9" key="2">
    <citation type="submission" date="2025-04" db="UniProtKB">
        <authorList>
            <consortium name="RefSeq"/>
        </authorList>
    </citation>
    <scope>IDENTIFICATION</scope>
</reference>
<feature type="compositionally biased region" description="Polar residues" evidence="4">
    <location>
        <begin position="154"/>
        <end position="167"/>
    </location>
</feature>
<keyword evidence="3" id="KW-0647">Proteasome</keyword>
<dbReference type="GO" id="GO:0043161">
    <property type="term" value="P:proteasome-mediated ubiquitin-dependent protein catabolic process"/>
    <property type="evidence" value="ECO:0007669"/>
    <property type="project" value="InterPro"/>
</dbReference>
<dbReference type="OrthoDB" id="68090at2759"/>
<dbReference type="Proteomes" id="UP001165740">
    <property type="component" value="Chromosome 17"/>
</dbReference>
<feature type="compositionally biased region" description="Basic and acidic residues" evidence="4">
    <location>
        <begin position="270"/>
        <end position="279"/>
    </location>
</feature>
<feature type="region of interest" description="Disordered" evidence="4">
    <location>
        <begin position="154"/>
        <end position="205"/>
    </location>
</feature>
<dbReference type="GeneID" id="106056287"/>
<dbReference type="InterPro" id="IPR045128">
    <property type="entry name" value="PI31-like"/>
</dbReference>
<dbReference type="OMA" id="PFGFPDI"/>
<evidence type="ECO:0000313" key="7">
    <source>
        <dbReference type="Proteomes" id="UP000076420"/>
    </source>
</evidence>
<accession>A0A2C9M4Y1</accession>
<dbReference type="Pfam" id="PF11566">
    <property type="entry name" value="PI31_Prot_N"/>
    <property type="match status" value="1"/>
</dbReference>
<dbReference type="Gene3D" id="3.40.1000.30">
    <property type="match status" value="1"/>
</dbReference>
<dbReference type="InterPro" id="IPR021625">
    <property type="entry name" value="PI31_Prot_N"/>
</dbReference>
<dbReference type="KEGG" id="bgt:106056287"/>
<evidence type="ECO:0000256" key="3">
    <source>
        <dbReference type="ARBA" id="ARBA00022942"/>
    </source>
</evidence>
<dbReference type="GO" id="GO:0004866">
    <property type="term" value="F:endopeptidase inhibitor activity"/>
    <property type="evidence" value="ECO:0007669"/>
    <property type="project" value="InterPro"/>
</dbReference>
<comment type="similarity">
    <text evidence="1">Belongs to the proteasome inhibitor PI31 family.</text>
</comment>
<dbReference type="VEuPathDB" id="VectorBase:BGLAX_052711"/>
<reference evidence="6" key="1">
    <citation type="submission" date="2020-05" db="UniProtKB">
        <authorList>
            <consortium name="EnsemblMetazoa"/>
        </authorList>
    </citation>
    <scope>IDENTIFICATION</scope>
    <source>
        <strain evidence="6">BB02</strain>
    </source>
</reference>
<organism evidence="6 7">
    <name type="scientific">Biomphalaria glabrata</name>
    <name type="common">Bloodfluke planorb</name>
    <name type="synonym">Freshwater snail</name>
    <dbReference type="NCBI Taxonomy" id="6526"/>
    <lineage>
        <taxon>Eukaryota</taxon>
        <taxon>Metazoa</taxon>
        <taxon>Spiralia</taxon>
        <taxon>Lophotrochozoa</taxon>
        <taxon>Mollusca</taxon>
        <taxon>Gastropoda</taxon>
        <taxon>Heterobranchia</taxon>
        <taxon>Euthyneura</taxon>
        <taxon>Panpulmonata</taxon>
        <taxon>Hygrophila</taxon>
        <taxon>Lymnaeoidea</taxon>
        <taxon>Planorbidae</taxon>
        <taxon>Biomphalaria</taxon>
    </lineage>
</organism>
<sequence>MALPGFELLYSSVASNIKSTDDAAIVAVHWNLISNGLKCIGSGESLPERQNENYTGSESLPPDWNSDSNIYALRYVDPTSNRTYLMKALAIDGSLIIHLLRCFDEKTVSCTIRSRDYVNADRSSYSSTFNNLTELNLTLTNDLYRQLIDIPQNTESKADLSKSQPQPDRSPLMADPRRGTSSGGLGFTPPRQPFRTDINDPFSVGRADLDPLSGGRGGGMFMDPRNFPSPGGFRPGGPMGGFYPPGFPPGSVPPGARFDPVGPPGVRPMPDPDHERPPDSYDDMFM</sequence>
<evidence type="ECO:0000313" key="8">
    <source>
        <dbReference type="Proteomes" id="UP001165740"/>
    </source>
</evidence>
<evidence type="ECO:0000259" key="5">
    <source>
        <dbReference type="Pfam" id="PF11566"/>
    </source>
</evidence>
<dbReference type="PANTHER" id="PTHR13266:SF1">
    <property type="entry name" value="PROTEASOME INHIBITOR PI31 SUBUNIT"/>
    <property type="match status" value="1"/>
</dbReference>
<dbReference type="GO" id="GO:0000502">
    <property type="term" value="C:proteasome complex"/>
    <property type="evidence" value="ECO:0007669"/>
    <property type="project" value="UniProtKB-KW"/>
</dbReference>
<dbReference type="GO" id="GO:0070628">
    <property type="term" value="F:proteasome binding"/>
    <property type="evidence" value="ECO:0007669"/>
    <property type="project" value="InterPro"/>
</dbReference>
<feature type="region of interest" description="Disordered" evidence="4">
    <location>
        <begin position="234"/>
        <end position="286"/>
    </location>
</feature>
<dbReference type="PANTHER" id="PTHR13266">
    <property type="entry name" value="PROTEASOME INHIBITOR"/>
    <property type="match status" value="1"/>
</dbReference>
<evidence type="ECO:0000256" key="2">
    <source>
        <dbReference type="ARBA" id="ARBA00015575"/>
    </source>
</evidence>
<protein>
    <recommendedName>
        <fullName evidence="2">Proteasome inhibitor PI31 subunit</fullName>
    </recommendedName>
</protein>
<dbReference type="STRING" id="6526.A0A2C9M4Y1"/>
<dbReference type="Proteomes" id="UP000076420">
    <property type="component" value="Unassembled WGS sequence"/>
</dbReference>
<dbReference type="RefSeq" id="XP_013068415.1">
    <property type="nucleotide sequence ID" value="XM_013212961.2"/>
</dbReference>
<evidence type="ECO:0000256" key="4">
    <source>
        <dbReference type="SAM" id="MobiDB-lite"/>
    </source>
</evidence>
<name>A0A2C9M4Y1_BIOGL</name>
<dbReference type="AlphaFoldDB" id="A0A2C9M4Y1"/>
<evidence type="ECO:0000313" key="9">
    <source>
        <dbReference type="RefSeq" id="XP_013068415.1"/>
    </source>
</evidence>
<feature type="domain" description="PI31 proteasome regulator N-terminal" evidence="5">
    <location>
        <begin position="14"/>
        <end position="126"/>
    </location>
</feature>
<evidence type="ECO:0000313" key="6">
    <source>
        <dbReference type="EnsemblMetazoa" id="BGLB038605-PA"/>
    </source>
</evidence>